<dbReference type="CDD" id="cd11318">
    <property type="entry name" value="AmyAc_bac_fung_AmyA"/>
    <property type="match status" value="1"/>
</dbReference>
<dbReference type="Pfam" id="PF00128">
    <property type="entry name" value="Alpha-amylase"/>
    <property type="match status" value="1"/>
</dbReference>
<dbReference type="InterPro" id="IPR017853">
    <property type="entry name" value="GH"/>
</dbReference>
<evidence type="ECO:0000313" key="8">
    <source>
        <dbReference type="EMBL" id="TFL04062.1"/>
    </source>
</evidence>
<evidence type="ECO:0000256" key="1">
    <source>
        <dbReference type="ARBA" id="ARBA00001913"/>
    </source>
</evidence>
<evidence type="ECO:0000259" key="7">
    <source>
        <dbReference type="SMART" id="SM00642"/>
    </source>
</evidence>
<dbReference type="InterPro" id="IPR006047">
    <property type="entry name" value="GH13_cat_dom"/>
</dbReference>
<protein>
    <submittedName>
        <fullName evidence="8">Glycoside hydrolase family 13 protein</fullName>
    </submittedName>
</protein>
<dbReference type="GO" id="GO:0004553">
    <property type="term" value="F:hydrolase activity, hydrolyzing O-glycosyl compounds"/>
    <property type="evidence" value="ECO:0007669"/>
    <property type="project" value="InterPro"/>
</dbReference>
<keyword evidence="5" id="KW-0119">Carbohydrate metabolism</keyword>
<dbReference type="PIRSF" id="PIRSF001021">
    <property type="entry name" value="Alph-amls_thrmst"/>
    <property type="match status" value="1"/>
</dbReference>
<dbReference type="SUPFAM" id="SSF51011">
    <property type="entry name" value="Glycosyl hydrolase domain"/>
    <property type="match status" value="1"/>
</dbReference>
<dbReference type="GO" id="GO:0005509">
    <property type="term" value="F:calcium ion binding"/>
    <property type="evidence" value="ECO:0007669"/>
    <property type="project" value="InterPro"/>
</dbReference>
<evidence type="ECO:0000313" key="9">
    <source>
        <dbReference type="Proteomes" id="UP000305067"/>
    </source>
</evidence>
<dbReference type="NCBIfam" id="NF006969">
    <property type="entry name" value="PRK09441.1-2"/>
    <property type="match status" value="1"/>
</dbReference>
<sequence>MSLQPDTASADNPLMMQFFTWDSKHASLSWWKHFEEELPRLAQLGITQVWLPPPNKAAEPNGRGYDAYDLWDLGEFEQKGTVATRWGTRDELLSACSVARSLGVQIIIDAVLNHKLGADRTESFPAVTVDPQNRLKALSGPQTIEGWTAFDFPDRGNKYSSLKWTQAHFSGLDWDQKEQKNGIYRIAGKGHAGWSKYVDSELGNYDYLLGIDIDHRHPDVQADLFAWGSWILKETGAVGFRLDAIKHMDRRFLLEFLRRTRASASQNMFAVSEYWSADLRRIEPYIRAFNGETSFFDVPLHYRFHQASTQGASYDLRMILDDTLVKKYPQSAVTFVDNHDSTVVGQSLQSWVGHNFKLHAYALILLRGPGYPCVFYGDTYPNEEGYSAETASSVTRLLEARKRFAYGPTLDFFQHRNCIGFARQGDAGHEGCVVVLNNSDPGKGKSLAISIRVGKDQANSTYVSFLDSGSSVDIDADGVGSFACLNGAVDVWTKLKSD</sequence>
<keyword evidence="4 8" id="KW-0378">Hydrolase</keyword>
<dbReference type="SMART" id="SM00642">
    <property type="entry name" value="Aamy"/>
    <property type="match status" value="1"/>
</dbReference>
<dbReference type="GO" id="GO:0005975">
    <property type="term" value="P:carbohydrate metabolic process"/>
    <property type="evidence" value="ECO:0007669"/>
    <property type="project" value="InterPro"/>
</dbReference>
<comment type="similarity">
    <text evidence="2">Belongs to the glycosyl hydrolase 13 family.</text>
</comment>
<dbReference type="NCBIfam" id="NF006968">
    <property type="entry name" value="PRK09441.1-1"/>
    <property type="match status" value="1"/>
</dbReference>
<dbReference type="Gene3D" id="2.60.40.1180">
    <property type="entry name" value="Golgi alpha-mannosidase II"/>
    <property type="match status" value="1"/>
</dbReference>
<name>A0A5C3QQD3_9AGAR</name>
<proteinExistence type="inferred from homology"/>
<dbReference type="AlphaFoldDB" id="A0A5C3QQD3"/>
<keyword evidence="9" id="KW-1185">Reference proteome</keyword>
<comment type="cofactor">
    <cofactor evidence="1">
        <name>Ca(2+)</name>
        <dbReference type="ChEBI" id="CHEBI:29108"/>
    </cofactor>
</comment>
<reference evidence="8 9" key="1">
    <citation type="journal article" date="2019" name="Nat. Ecol. Evol.">
        <title>Megaphylogeny resolves global patterns of mushroom evolution.</title>
        <authorList>
            <person name="Varga T."/>
            <person name="Krizsan K."/>
            <person name="Foldi C."/>
            <person name="Dima B."/>
            <person name="Sanchez-Garcia M."/>
            <person name="Sanchez-Ramirez S."/>
            <person name="Szollosi G.J."/>
            <person name="Szarkandi J.G."/>
            <person name="Papp V."/>
            <person name="Albert L."/>
            <person name="Andreopoulos W."/>
            <person name="Angelini C."/>
            <person name="Antonin V."/>
            <person name="Barry K.W."/>
            <person name="Bougher N.L."/>
            <person name="Buchanan P."/>
            <person name="Buyck B."/>
            <person name="Bense V."/>
            <person name="Catcheside P."/>
            <person name="Chovatia M."/>
            <person name="Cooper J."/>
            <person name="Damon W."/>
            <person name="Desjardin D."/>
            <person name="Finy P."/>
            <person name="Geml J."/>
            <person name="Haridas S."/>
            <person name="Hughes K."/>
            <person name="Justo A."/>
            <person name="Karasinski D."/>
            <person name="Kautmanova I."/>
            <person name="Kiss B."/>
            <person name="Kocsube S."/>
            <person name="Kotiranta H."/>
            <person name="LaButti K.M."/>
            <person name="Lechner B.E."/>
            <person name="Liimatainen K."/>
            <person name="Lipzen A."/>
            <person name="Lukacs Z."/>
            <person name="Mihaltcheva S."/>
            <person name="Morgado L.N."/>
            <person name="Niskanen T."/>
            <person name="Noordeloos M.E."/>
            <person name="Ohm R.A."/>
            <person name="Ortiz-Santana B."/>
            <person name="Ovrebo C."/>
            <person name="Racz N."/>
            <person name="Riley R."/>
            <person name="Savchenko A."/>
            <person name="Shiryaev A."/>
            <person name="Soop K."/>
            <person name="Spirin V."/>
            <person name="Szebenyi C."/>
            <person name="Tomsovsky M."/>
            <person name="Tulloss R.E."/>
            <person name="Uehling J."/>
            <person name="Grigoriev I.V."/>
            <person name="Vagvolgyi C."/>
            <person name="Papp T."/>
            <person name="Martin F.M."/>
            <person name="Miettinen O."/>
            <person name="Hibbett D.S."/>
            <person name="Nagy L.G."/>
        </authorList>
    </citation>
    <scope>NUCLEOTIDE SEQUENCE [LARGE SCALE GENOMIC DNA]</scope>
    <source>
        <strain evidence="8 9">CBS 309.79</strain>
    </source>
</reference>
<evidence type="ECO:0000256" key="3">
    <source>
        <dbReference type="ARBA" id="ARBA00022723"/>
    </source>
</evidence>
<dbReference type="STRING" id="1884261.A0A5C3QQD3"/>
<evidence type="ECO:0000256" key="2">
    <source>
        <dbReference type="ARBA" id="ARBA00008061"/>
    </source>
</evidence>
<dbReference type="EMBL" id="ML178819">
    <property type="protein sequence ID" value="TFL04062.1"/>
    <property type="molecule type" value="Genomic_DNA"/>
</dbReference>
<feature type="domain" description="Glycosyl hydrolase family 13 catalytic" evidence="7">
    <location>
        <begin position="13"/>
        <end position="401"/>
    </location>
</feature>
<dbReference type="InterPro" id="IPR013780">
    <property type="entry name" value="Glyco_hydro_b"/>
</dbReference>
<gene>
    <name evidence="8" type="ORF">BDV98DRAFT_590934</name>
</gene>
<evidence type="ECO:0000256" key="4">
    <source>
        <dbReference type="ARBA" id="ARBA00022801"/>
    </source>
</evidence>
<dbReference type="Gene3D" id="2.40.30.140">
    <property type="match status" value="1"/>
</dbReference>
<dbReference type="SUPFAM" id="SSF51445">
    <property type="entry name" value="(Trans)glycosidases"/>
    <property type="match status" value="1"/>
</dbReference>
<dbReference type="OrthoDB" id="550577at2759"/>
<evidence type="ECO:0000256" key="5">
    <source>
        <dbReference type="ARBA" id="ARBA00023277"/>
    </source>
</evidence>
<accession>A0A5C3QQD3</accession>
<dbReference type="Gene3D" id="3.20.20.80">
    <property type="entry name" value="Glycosidases"/>
    <property type="match status" value="1"/>
</dbReference>
<keyword evidence="6" id="KW-0326">Glycosidase</keyword>
<dbReference type="Proteomes" id="UP000305067">
    <property type="component" value="Unassembled WGS sequence"/>
</dbReference>
<organism evidence="8 9">
    <name type="scientific">Pterulicium gracile</name>
    <dbReference type="NCBI Taxonomy" id="1884261"/>
    <lineage>
        <taxon>Eukaryota</taxon>
        <taxon>Fungi</taxon>
        <taxon>Dikarya</taxon>
        <taxon>Basidiomycota</taxon>
        <taxon>Agaricomycotina</taxon>
        <taxon>Agaricomycetes</taxon>
        <taxon>Agaricomycetidae</taxon>
        <taxon>Agaricales</taxon>
        <taxon>Pleurotineae</taxon>
        <taxon>Pterulaceae</taxon>
        <taxon>Pterulicium</taxon>
    </lineage>
</organism>
<dbReference type="PANTHER" id="PTHR43447">
    <property type="entry name" value="ALPHA-AMYLASE"/>
    <property type="match status" value="1"/>
</dbReference>
<evidence type="ECO:0000256" key="6">
    <source>
        <dbReference type="ARBA" id="ARBA00023295"/>
    </source>
</evidence>
<keyword evidence="3" id="KW-0479">Metal-binding</keyword>
<dbReference type="InterPro" id="IPR013776">
    <property type="entry name" value="A-amylase_thermo"/>
</dbReference>